<evidence type="ECO:0000256" key="2">
    <source>
        <dbReference type="SAM" id="Phobius"/>
    </source>
</evidence>
<feature type="region of interest" description="Disordered" evidence="1">
    <location>
        <begin position="105"/>
        <end position="131"/>
    </location>
</feature>
<evidence type="ECO:0000256" key="1">
    <source>
        <dbReference type="SAM" id="MobiDB-lite"/>
    </source>
</evidence>
<accession>A0ABS4DH60</accession>
<dbReference type="EMBL" id="SIJK02000095">
    <property type="protein sequence ID" value="MBP1468787.1"/>
    <property type="molecule type" value="Genomic_DNA"/>
</dbReference>
<keyword evidence="4" id="KW-1185">Reference proteome</keyword>
<dbReference type="Proteomes" id="UP001193081">
    <property type="component" value="Unassembled WGS sequence"/>
</dbReference>
<keyword evidence="2" id="KW-0472">Membrane</keyword>
<organism evidence="3 4">
    <name type="scientific">Candidatus Chloroploca mongolica</name>
    <dbReference type="NCBI Taxonomy" id="2528176"/>
    <lineage>
        <taxon>Bacteria</taxon>
        <taxon>Bacillati</taxon>
        <taxon>Chloroflexota</taxon>
        <taxon>Chloroflexia</taxon>
        <taxon>Chloroflexales</taxon>
        <taxon>Chloroflexineae</taxon>
        <taxon>Oscillochloridaceae</taxon>
        <taxon>Candidatus Chloroploca</taxon>
    </lineage>
</organism>
<feature type="transmembrane region" description="Helical" evidence="2">
    <location>
        <begin position="20"/>
        <end position="50"/>
    </location>
</feature>
<dbReference type="RefSeq" id="WP_135481888.1">
    <property type="nucleotide sequence ID" value="NZ_SIJK02000095.1"/>
</dbReference>
<reference evidence="3 4" key="1">
    <citation type="submission" date="2021-03" db="EMBL/GenBank/DDBJ databases">
        <authorList>
            <person name="Grouzdev D.S."/>
        </authorList>
    </citation>
    <scope>NUCLEOTIDE SEQUENCE [LARGE SCALE GENOMIC DNA]</scope>
    <source>
        <strain evidence="3 4">M50-1</strain>
    </source>
</reference>
<proteinExistence type="predicted"/>
<keyword evidence="2" id="KW-1133">Transmembrane helix</keyword>
<evidence type="ECO:0000313" key="3">
    <source>
        <dbReference type="EMBL" id="MBP1468787.1"/>
    </source>
</evidence>
<gene>
    <name evidence="3" type="ORF">EYB53_023960</name>
</gene>
<evidence type="ECO:0008006" key="5">
    <source>
        <dbReference type="Google" id="ProtNLM"/>
    </source>
</evidence>
<feature type="compositionally biased region" description="Polar residues" evidence="1">
    <location>
        <begin position="112"/>
        <end position="122"/>
    </location>
</feature>
<evidence type="ECO:0000313" key="4">
    <source>
        <dbReference type="Proteomes" id="UP001193081"/>
    </source>
</evidence>
<comment type="caution">
    <text evidence="3">The sequence shown here is derived from an EMBL/GenBank/DDBJ whole genome shotgun (WGS) entry which is preliminary data.</text>
</comment>
<protein>
    <recommendedName>
        <fullName evidence="5">LITAF domain-containing protein</fullName>
    </recommendedName>
</protein>
<name>A0ABS4DH60_9CHLR</name>
<keyword evidence="2" id="KW-0812">Transmembrane</keyword>
<sequence length="148" mass="16251">MSEVICSQCGGIVEPNWTKISMVIGGAVGVTFAASTLGVSGGIMGLGFYLKALQGNTKALQIVRLKTTLSNASHKQGGFFKCSRCKNDVSIDYYFQKIFLDNSSDERMDSAKPSSNKATSTTESLSKRREELERIRDEEYYKGRINEG</sequence>